<keyword evidence="1" id="KW-0862">Zinc</keyword>
<reference evidence="3 4" key="1">
    <citation type="submission" date="2019-09" db="EMBL/GenBank/DDBJ databases">
        <title>Taxonomy of Antarctic Massilia spp.: description of Massilia rubra sp. nov., Massilia aquatica sp. nov., Massilia mucilaginosa sp. nov., Massilia frigida sp. nov. isolated from streams, lakes and regoliths.</title>
        <authorList>
            <person name="Holochova P."/>
            <person name="Sedlacek I."/>
            <person name="Kralova S."/>
            <person name="Maslanova I."/>
            <person name="Busse H.-J."/>
            <person name="Stankova E."/>
            <person name="Vrbovska V."/>
            <person name="Kovarovic V."/>
            <person name="Bartak M."/>
            <person name="Svec P."/>
            <person name="Pantucek R."/>
        </authorList>
    </citation>
    <scope>NUCLEOTIDE SEQUENCE [LARGE SCALE GENOMIC DNA]</scope>
    <source>
        <strain evidence="3 4">CCM 8693</strain>
    </source>
</reference>
<evidence type="ECO:0000313" key="3">
    <source>
        <dbReference type="EMBL" id="NHZ41330.1"/>
    </source>
</evidence>
<keyword evidence="1" id="KW-0863">Zinc-finger</keyword>
<proteinExistence type="predicted"/>
<organism evidence="3 4">
    <name type="scientific">Massilia aquatica</name>
    <dbReference type="NCBI Taxonomy" id="2609000"/>
    <lineage>
        <taxon>Bacteria</taxon>
        <taxon>Pseudomonadati</taxon>
        <taxon>Pseudomonadota</taxon>
        <taxon>Betaproteobacteria</taxon>
        <taxon>Burkholderiales</taxon>
        <taxon>Oxalobacteraceae</taxon>
        <taxon>Telluria group</taxon>
        <taxon>Massilia</taxon>
    </lineage>
</organism>
<dbReference type="Proteomes" id="UP000819052">
    <property type="component" value="Unassembled WGS sequence"/>
</dbReference>
<name>A0ABX0M2D1_9BURK</name>
<comment type="caution">
    <text evidence="3">The sequence shown here is derived from an EMBL/GenBank/DDBJ whole genome shotgun (WGS) entry which is preliminary data.</text>
</comment>
<dbReference type="RefSeq" id="WP_167077109.1">
    <property type="nucleotide sequence ID" value="NZ_VVIW01000007.1"/>
</dbReference>
<dbReference type="InterPro" id="IPR007527">
    <property type="entry name" value="Znf_SWIM"/>
</dbReference>
<dbReference type="Pfam" id="PF04434">
    <property type="entry name" value="SWIM"/>
    <property type="match status" value="1"/>
</dbReference>
<keyword evidence="4" id="KW-1185">Reference proteome</keyword>
<protein>
    <submittedName>
        <fullName evidence="3">SWIM zinc finger family protein</fullName>
    </submittedName>
</protein>
<evidence type="ECO:0000259" key="2">
    <source>
        <dbReference type="PROSITE" id="PS50966"/>
    </source>
</evidence>
<evidence type="ECO:0000313" key="4">
    <source>
        <dbReference type="Proteomes" id="UP000819052"/>
    </source>
</evidence>
<keyword evidence="1" id="KW-0479">Metal-binding</keyword>
<sequence length="452" mass="48585">MTAHQHAYHYLAPSSLDAGAQPRLQLATSDPQGAHPHFFEGRLVAPRLAAELLSAVHVIVGSRFFTPSNTLARALALADPVVTSGGGRLRFEGFSSCCSAYIRVDMLPGAYDGDVVGKGTTNVDFNAPMRAALACVRDADGLILAIGQDALRLRSGSADIVEKKVTLPLRWLRGMLEVQSYQASMHKKLEARGIEALRFFRSLPKASTSRTPLWVVGGPGGLRTTTRAESLGVRVADTSRLRVLEPLLPKALSLTVYADDAQQASAWVLDFGSMRLTLALSAETWRGFSGEGQALRALMRSGDNAALAQVRAQLQWQPHLDSAVLARELALERPQVDDALRVLGVSGLAGYDVAEGSYFHRVLPFDLTLAEDMHPRLAGARALVDAGAVRLLRQAPLEASVQGSAVLHRVREVGGELVCTCPWFGKHQGQRGPCKHVLAAEAAHSMQASRTS</sequence>
<dbReference type="EMBL" id="VVIW01000007">
    <property type="protein sequence ID" value="NHZ41330.1"/>
    <property type="molecule type" value="Genomic_DNA"/>
</dbReference>
<gene>
    <name evidence="3" type="ORF">F1609_14360</name>
</gene>
<accession>A0ABX0M2D1</accession>
<evidence type="ECO:0000256" key="1">
    <source>
        <dbReference type="PROSITE-ProRule" id="PRU00325"/>
    </source>
</evidence>
<feature type="domain" description="SWIM-type" evidence="2">
    <location>
        <begin position="404"/>
        <end position="445"/>
    </location>
</feature>
<dbReference type="PROSITE" id="PS50966">
    <property type="entry name" value="ZF_SWIM"/>
    <property type="match status" value="1"/>
</dbReference>